<protein>
    <recommendedName>
        <fullName evidence="2">M23ase beta-sheet core domain-containing protein</fullName>
    </recommendedName>
</protein>
<dbReference type="PANTHER" id="PTHR21666:SF289">
    <property type="entry name" value="L-ALA--D-GLU ENDOPEPTIDASE"/>
    <property type="match status" value="1"/>
</dbReference>
<keyword evidence="1" id="KW-0732">Signal</keyword>
<organism evidence="3 4">
    <name type="scientific">Dulcicalothrix desertica PCC 7102</name>
    <dbReference type="NCBI Taxonomy" id="232991"/>
    <lineage>
        <taxon>Bacteria</taxon>
        <taxon>Bacillati</taxon>
        <taxon>Cyanobacteriota</taxon>
        <taxon>Cyanophyceae</taxon>
        <taxon>Nostocales</taxon>
        <taxon>Calotrichaceae</taxon>
        <taxon>Dulcicalothrix</taxon>
    </lineage>
</organism>
<evidence type="ECO:0000256" key="1">
    <source>
        <dbReference type="ARBA" id="ARBA00022729"/>
    </source>
</evidence>
<dbReference type="InterPro" id="IPR011055">
    <property type="entry name" value="Dup_hybrid_motif"/>
</dbReference>
<dbReference type="AlphaFoldDB" id="A0A433V670"/>
<dbReference type="CDD" id="cd00736">
    <property type="entry name" value="lambda_lys-like"/>
    <property type="match status" value="1"/>
</dbReference>
<evidence type="ECO:0000313" key="4">
    <source>
        <dbReference type="Proteomes" id="UP000271624"/>
    </source>
</evidence>
<feature type="domain" description="M23ase beta-sheet core" evidence="2">
    <location>
        <begin position="100"/>
        <end position="194"/>
    </location>
</feature>
<evidence type="ECO:0000259" key="2">
    <source>
        <dbReference type="Pfam" id="PF01551"/>
    </source>
</evidence>
<dbReference type="EMBL" id="RSCL01000019">
    <property type="protein sequence ID" value="RUT01590.1"/>
    <property type="molecule type" value="Genomic_DNA"/>
</dbReference>
<dbReference type="InterPro" id="IPR023346">
    <property type="entry name" value="Lysozyme-like_dom_sf"/>
</dbReference>
<dbReference type="GO" id="GO:0004222">
    <property type="term" value="F:metalloendopeptidase activity"/>
    <property type="evidence" value="ECO:0007669"/>
    <property type="project" value="TreeGrafter"/>
</dbReference>
<dbReference type="FunFam" id="2.70.70.10:FF:000006">
    <property type="entry name" value="M23 family peptidase"/>
    <property type="match status" value="1"/>
</dbReference>
<dbReference type="RefSeq" id="WP_127084850.1">
    <property type="nucleotide sequence ID" value="NZ_RSCL01000019.1"/>
</dbReference>
<evidence type="ECO:0000313" key="3">
    <source>
        <dbReference type="EMBL" id="RUT01590.1"/>
    </source>
</evidence>
<name>A0A433V670_9CYAN</name>
<proteinExistence type="predicted"/>
<dbReference type="InterPro" id="IPR016047">
    <property type="entry name" value="M23ase_b-sheet_dom"/>
</dbReference>
<dbReference type="Proteomes" id="UP000271624">
    <property type="component" value="Unassembled WGS sequence"/>
</dbReference>
<dbReference type="InterPro" id="IPR050570">
    <property type="entry name" value="Cell_wall_metabolism_enzyme"/>
</dbReference>
<dbReference type="SUPFAM" id="SSF53955">
    <property type="entry name" value="Lysozyme-like"/>
    <property type="match status" value="1"/>
</dbReference>
<reference evidence="3" key="2">
    <citation type="journal article" date="2019" name="Genome Biol. Evol.">
        <title>Day and night: Metabolic profiles and evolutionary relationships of six axenic non-marine cyanobacteria.</title>
        <authorList>
            <person name="Will S.E."/>
            <person name="Henke P."/>
            <person name="Boedeker C."/>
            <person name="Huang S."/>
            <person name="Brinkmann H."/>
            <person name="Rohde M."/>
            <person name="Jarek M."/>
            <person name="Friedl T."/>
            <person name="Seufert S."/>
            <person name="Schumacher M."/>
            <person name="Overmann J."/>
            <person name="Neumann-Schaal M."/>
            <person name="Petersen J."/>
        </authorList>
    </citation>
    <scope>NUCLEOTIDE SEQUENCE [LARGE SCALE GENOMIC DNA]</scope>
    <source>
        <strain evidence="3">PCC 7102</strain>
    </source>
</reference>
<gene>
    <name evidence="3" type="ORF">DSM106972_066870</name>
</gene>
<dbReference type="SUPFAM" id="SSF51261">
    <property type="entry name" value="Duplicated hybrid motif"/>
    <property type="match status" value="1"/>
</dbReference>
<accession>A0A433V670</accession>
<comment type="caution">
    <text evidence="3">The sequence shown here is derived from an EMBL/GenBank/DDBJ whole genome shotgun (WGS) entry which is preliminary data.</text>
</comment>
<keyword evidence="4" id="KW-1185">Reference proteome</keyword>
<dbReference type="Gene3D" id="1.10.530.10">
    <property type="match status" value="1"/>
</dbReference>
<sequence>MRLVIDFQGSKHQSKNVLNKASNPDWKYAIATGILVAAMIVPQFSEWVESQQFVKSLQTRVGSLPTTGASISRIAFPTVANAPVTSGFGWRQHPITGERKFHTGIDFAVSLGAPIYATDAGIVEFAGEKGGYGNTVIVKHTSVSTLYGHASKLYVATGQKVARGQMIAAVGSTGMSTGPHLHFEVRVNGKPQNPRPYLLSQFANSYSQRMRAFLATIRWAETGTSGSLSYRKLVFNGTFNDFSTHPLIKQCAPINGKSVCSTAAGAYQMLDKSWYDLQPKLKLTNFSPTSQDKMAVEYIRRNQAIADVEAGNLDAALQKLGRVWASMPYNNYNQNAKTLEQWRSYYQQQLLAYRGQ</sequence>
<reference evidence="3" key="1">
    <citation type="submission" date="2018-12" db="EMBL/GenBank/DDBJ databases">
        <authorList>
            <person name="Will S."/>
            <person name="Neumann-Schaal M."/>
            <person name="Henke P."/>
        </authorList>
    </citation>
    <scope>NUCLEOTIDE SEQUENCE</scope>
    <source>
        <strain evidence="3">PCC 7102</strain>
    </source>
</reference>
<dbReference type="PANTHER" id="PTHR21666">
    <property type="entry name" value="PEPTIDASE-RELATED"/>
    <property type="match status" value="1"/>
</dbReference>
<dbReference type="OrthoDB" id="9809488at2"/>
<dbReference type="Gene3D" id="2.70.70.10">
    <property type="entry name" value="Glucose Permease (Domain IIA)"/>
    <property type="match status" value="1"/>
</dbReference>
<dbReference type="CDD" id="cd12797">
    <property type="entry name" value="M23_peptidase"/>
    <property type="match status" value="1"/>
</dbReference>
<dbReference type="Pfam" id="PF01551">
    <property type="entry name" value="Peptidase_M23"/>
    <property type="match status" value="1"/>
</dbReference>